<evidence type="ECO:0000256" key="4">
    <source>
        <dbReference type="ARBA" id="ARBA00023239"/>
    </source>
</evidence>
<dbReference type="InterPro" id="IPR010977">
    <property type="entry name" value="Aromatic_deC"/>
</dbReference>
<gene>
    <name evidence="6" type="ORF">HU200_023709</name>
</gene>
<evidence type="ECO:0000256" key="3">
    <source>
        <dbReference type="ARBA" id="ARBA00022898"/>
    </source>
</evidence>
<comment type="similarity">
    <text evidence="5">Belongs to the group II decarboxylase family.</text>
</comment>
<dbReference type="GO" id="GO:0016831">
    <property type="term" value="F:carboxy-lyase activity"/>
    <property type="evidence" value="ECO:0007669"/>
    <property type="project" value="TreeGrafter"/>
</dbReference>
<dbReference type="Pfam" id="PF00282">
    <property type="entry name" value="Pyridoxal_deC"/>
    <property type="match status" value="1"/>
</dbReference>
<organism evidence="6 7">
    <name type="scientific">Digitaria exilis</name>
    <dbReference type="NCBI Taxonomy" id="1010633"/>
    <lineage>
        <taxon>Eukaryota</taxon>
        <taxon>Viridiplantae</taxon>
        <taxon>Streptophyta</taxon>
        <taxon>Embryophyta</taxon>
        <taxon>Tracheophyta</taxon>
        <taxon>Spermatophyta</taxon>
        <taxon>Magnoliopsida</taxon>
        <taxon>Liliopsida</taxon>
        <taxon>Poales</taxon>
        <taxon>Poaceae</taxon>
        <taxon>PACMAD clade</taxon>
        <taxon>Panicoideae</taxon>
        <taxon>Panicodae</taxon>
        <taxon>Paniceae</taxon>
        <taxon>Anthephorinae</taxon>
        <taxon>Digitaria</taxon>
    </lineage>
</organism>
<dbReference type="InterPro" id="IPR002129">
    <property type="entry name" value="PyrdxlP-dep_de-COase"/>
</dbReference>
<evidence type="ECO:0000256" key="2">
    <source>
        <dbReference type="ARBA" id="ARBA00022793"/>
    </source>
</evidence>
<evidence type="ECO:0000313" key="7">
    <source>
        <dbReference type="Proteomes" id="UP000636709"/>
    </source>
</evidence>
<dbReference type="EMBL" id="JACEFO010001695">
    <property type="protein sequence ID" value="KAF8720465.1"/>
    <property type="molecule type" value="Genomic_DNA"/>
</dbReference>
<dbReference type="Proteomes" id="UP000636709">
    <property type="component" value="Unassembled WGS sequence"/>
</dbReference>
<dbReference type="AlphaFoldDB" id="A0A835CCE2"/>
<keyword evidence="4 5" id="KW-0456">Lyase</keyword>
<keyword evidence="2" id="KW-0210">Decarboxylase</keyword>
<proteinExistence type="inferred from homology"/>
<keyword evidence="3 5" id="KW-0663">Pyridoxal phosphate</keyword>
<dbReference type="PANTHER" id="PTHR11999:SF148">
    <property type="entry name" value="OS10G0400500 PROTEIN"/>
    <property type="match status" value="1"/>
</dbReference>
<name>A0A835CCE2_9POAL</name>
<evidence type="ECO:0000256" key="5">
    <source>
        <dbReference type="RuleBase" id="RU000382"/>
    </source>
</evidence>
<dbReference type="InterPro" id="IPR015424">
    <property type="entry name" value="PyrdxlP-dep_Trfase"/>
</dbReference>
<evidence type="ECO:0000313" key="6">
    <source>
        <dbReference type="EMBL" id="KAF8720465.1"/>
    </source>
</evidence>
<evidence type="ECO:0000256" key="1">
    <source>
        <dbReference type="ARBA" id="ARBA00001933"/>
    </source>
</evidence>
<dbReference type="OrthoDB" id="639767at2759"/>
<dbReference type="GO" id="GO:0019752">
    <property type="term" value="P:carboxylic acid metabolic process"/>
    <property type="evidence" value="ECO:0007669"/>
    <property type="project" value="InterPro"/>
</dbReference>
<dbReference type="Gene3D" id="3.40.640.10">
    <property type="entry name" value="Type I PLP-dependent aspartate aminotransferase-like (Major domain)"/>
    <property type="match status" value="1"/>
</dbReference>
<dbReference type="InterPro" id="IPR015421">
    <property type="entry name" value="PyrdxlP-dep_Trfase_major"/>
</dbReference>
<protein>
    <submittedName>
        <fullName evidence="6">Uncharacterized protein</fullName>
    </submittedName>
</protein>
<comment type="caution">
    <text evidence="6">The sequence shown here is derived from an EMBL/GenBank/DDBJ whole genome shotgun (WGS) entry which is preliminary data.</text>
</comment>
<dbReference type="GO" id="GO:0005737">
    <property type="term" value="C:cytoplasm"/>
    <property type="evidence" value="ECO:0007669"/>
    <property type="project" value="TreeGrafter"/>
</dbReference>
<keyword evidence="7" id="KW-1185">Reference proteome</keyword>
<dbReference type="PANTHER" id="PTHR11999">
    <property type="entry name" value="GROUP II PYRIDOXAL-5-PHOSPHATE DECARBOXYLASE"/>
    <property type="match status" value="1"/>
</dbReference>
<dbReference type="GO" id="GO:0030170">
    <property type="term" value="F:pyridoxal phosphate binding"/>
    <property type="evidence" value="ECO:0007669"/>
    <property type="project" value="InterPro"/>
</dbReference>
<accession>A0A835CCE2</accession>
<dbReference type="SUPFAM" id="SSF53383">
    <property type="entry name" value="PLP-dependent transferases"/>
    <property type="match status" value="1"/>
</dbReference>
<sequence>MDCCCLWVASPCHLSSTLSTDQEYLTNVGTTSTGKLVAIDYKDGQISLSCRFCAIKLWVVLRRYSAISLCTSIDTAATWFERAVAADECRKVVVPMRVSLVCFCLHQRSDDDAMDDLNWSSLRQWMREGGYSTIHDAIHDGNKFVIPLPSVAP</sequence>
<reference evidence="6" key="1">
    <citation type="submission" date="2020-07" db="EMBL/GenBank/DDBJ databases">
        <title>Genome sequence and genetic diversity analysis of an under-domesticated orphan crop, white fonio (Digitaria exilis).</title>
        <authorList>
            <person name="Bennetzen J.L."/>
            <person name="Chen S."/>
            <person name="Ma X."/>
            <person name="Wang X."/>
            <person name="Yssel A.E.J."/>
            <person name="Chaluvadi S.R."/>
            <person name="Johnson M."/>
            <person name="Gangashetty P."/>
            <person name="Hamidou F."/>
            <person name="Sanogo M.D."/>
            <person name="Zwaenepoel A."/>
            <person name="Wallace J."/>
            <person name="Van De Peer Y."/>
            <person name="Van Deynze A."/>
        </authorList>
    </citation>
    <scope>NUCLEOTIDE SEQUENCE</scope>
    <source>
        <tissue evidence="6">Leaves</tissue>
    </source>
</reference>
<comment type="cofactor">
    <cofactor evidence="1 5">
        <name>pyridoxal 5'-phosphate</name>
        <dbReference type="ChEBI" id="CHEBI:597326"/>
    </cofactor>
</comment>